<dbReference type="PROSITE" id="PS50158">
    <property type="entry name" value="ZF_CCHC"/>
    <property type="match status" value="1"/>
</dbReference>
<dbReference type="InterPro" id="IPR013103">
    <property type="entry name" value="RVT_2"/>
</dbReference>
<dbReference type="GO" id="GO:0003887">
    <property type="term" value="F:DNA-directed DNA polymerase activity"/>
    <property type="evidence" value="ECO:0007669"/>
    <property type="project" value="UniProtKB-KW"/>
</dbReference>
<evidence type="ECO:0000256" key="5">
    <source>
        <dbReference type="ARBA" id="ARBA00022842"/>
    </source>
</evidence>
<keyword evidence="8" id="KW-0808">Transferase</keyword>
<dbReference type="EMBL" id="BKCJ010003586">
    <property type="protein sequence ID" value="GEU55992.1"/>
    <property type="molecule type" value="Genomic_DNA"/>
</dbReference>
<dbReference type="SMART" id="SM00343">
    <property type="entry name" value="ZnF_C2HC"/>
    <property type="match status" value="1"/>
</dbReference>
<keyword evidence="8" id="KW-0239">DNA-directed DNA polymerase</keyword>
<dbReference type="GO" id="GO:0015074">
    <property type="term" value="P:DNA integration"/>
    <property type="evidence" value="ECO:0007669"/>
    <property type="project" value="UniProtKB-KW"/>
</dbReference>
<dbReference type="GO" id="GO:0006310">
    <property type="term" value="P:DNA recombination"/>
    <property type="evidence" value="ECO:0007669"/>
    <property type="project" value="UniProtKB-KW"/>
</dbReference>
<dbReference type="InterPro" id="IPR036875">
    <property type="entry name" value="Znf_CCHC_sf"/>
</dbReference>
<keyword evidence="11" id="KW-0863">Zinc-finger</keyword>
<sequence length="674" mass="77388">MPSHYCRKLRKEVLDQTFDRLQKLISQLEIHGESISQEDVNQKFLRSLPPEWNTHTIIGPRDIKLKQKFTKHSFVSLNSTSNTNGAVNIAHEVSAASSQVNTVNSSNIDNLSDDVICAFLSSQPSSPQLVNEDLEQIHPNDLEEIDLKWQMVMLTMRARRFLKKIGRKLIVNGNETIGFDKSNVECYNCHKKGHFARECRAPRNQENKNRESTRRIVPVETPASSELMSCDRLGGYDWSDQATDGNLLPLKPDLSSLEEFVNEPIVTKTTVKKPLVETSEVMASEDKPPVVRKNFGPLIFKDWISDSRDDAESSPKIEKKMVKPSFVKIEFVKSKEQIMKKLMEDMLPLEVTSKEGKSLAKDETSGILKSFITRIENLVDHKVKVIRCDNGTEFKNRDMNQFCEMKEAVSTAFYVHNRVLVVKPHNKTPYALFHGRTQILSFMRPFGCLVTILNTIDHLGKFDGKADEGFFVEYSINSKAFRVFNSRTWIVEVTLHISSTVNAASNEVNVVYRKSSVELTDDPSSKRVFRNKLDEREILIKNNARLVLQGHTQEEGIDYDEVFAPVTRIEAIRLFLDYALFKDFVVYQMDVKSAFLYGKIKEEVYVCQPLGFKDPDFPDKVYKVEKSLYRLHQAPRAWHKGDILLVQFYVDDIIFGSTMKELCTAFEKLIHEKF</sequence>
<keyword evidence="7" id="KW-0695">RNA-directed DNA polymerase</keyword>
<protein>
    <submittedName>
        <fullName evidence="13">Putative ribonuclease H-like domain-containing protein</fullName>
    </submittedName>
</protein>
<dbReference type="PANTHER" id="PTHR42648">
    <property type="entry name" value="TRANSPOSASE, PUTATIVE-RELATED"/>
    <property type="match status" value="1"/>
</dbReference>
<reference evidence="13" key="1">
    <citation type="journal article" date="2019" name="Sci. Rep.">
        <title>Draft genome of Tanacetum cinerariifolium, the natural source of mosquito coil.</title>
        <authorList>
            <person name="Yamashiro T."/>
            <person name="Shiraishi A."/>
            <person name="Satake H."/>
            <person name="Nakayama K."/>
        </authorList>
    </citation>
    <scope>NUCLEOTIDE SEQUENCE</scope>
</reference>
<proteinExistence type="predicted"/>
<keyword evidence="2" id="KW-0479">Metal-binding</keyword>
<evidence type="ECO:0000256" key="7">
    <source>
        <dbReference type="ARBA" id="ARBA00022918"/>
    </source>
</evidence>
<keyword evidence="5" id="KW-0460">Magnesium</keyword>
<dbReference type="Pfam" id="PF07727">
    <property type="entry name" value="RVT_2"/>
    <property type="match status" value="1"/>
</dbReference>
<dbReference type="GO" id="GO:0008270">
    <property type="term" value="F:zinc ion binding"/>
    <property type="evidence" value="ECO:0007669"/>
    <property type="project" value="UniProtKB-KW"/>
</dbReference>
<feature type="domain" description="CCHC-type" evidence="12">
    <location>
        <begin position="186"/>
        <end position="200"/>
    </location>
</feature>
<name>A0A6L2L5L6_TANCI</name>
<evidence type="ECO:0000256" key="11">
    <source>
        <dbReference type="PROSITE-ProRule" id="PRU00047"/>
    </source>
</evidence>
<evidence type="ECO:0000256" key="10">
    <source>
        <dbReference type="ARBA" id="ARBA00023268"/>
    </source>
</evidence>
<keyword evidence="4" id="KW-0378">Hydrolase</keyword>
<dbReference type="GO" id="GO:0016787">
    <property type="term" value="F:hydrolase activity"/>
    <property type="evidence" value="ECO:0007669"/>
    <property type="project" value="UniProtKB-KW"/>
</dbReference>
<keyword evidence="9" id="KW-0233">DNA recombination</keyword>
<keyword evidence="8" id="KW-0548">Nucleotidyltransferase</keyword>
<gene>
    <name evidence="13" type="ORF">Tci_027970</name>
</gene>
<keyword evidence="6" id="KW-0229">DNA integration</keyword>
<dbReference type="GO" id="GO:0003964">
    <property type="term" value="F:RNA-directed DNA polymerase activity"/>
    <property type="evidence" value="ECO:0007669"/>
    <property type="project" value="UniProtKB-KW"/>
</dbReference>
<comment type="caution">
    <text evidence="13">The sequence shown here is derived from an EMBL/GenBank/DDBJ whole genome shotgun (WGS) entry which is preliminary data.</text>
</comment>
<dbReference type="SUPFAM" id="SSF53098">
    <property type="entry name" value="Ribonuclease H-like"/>
    <property type="match status" value="1"/>
</dbReference>
<organism evidence="13">
    <name type="scientific">Tanacetum cinerariifolium</name>
    <name type="common">Dalmatian daisy</name>
    <name type="synonym">Chrysanthemum cinerariifolium</name>
    <dbReference type="NCBI Taxonomy" id="118510"/>
    <lineage>
        <taxon>Eukaryota</taxon>
        <taxon>Viridiplantae</taxon>
        <taxon>Streptophyta</taxon>
        <taxon>Embryophyta</taxon>
        <taxon>Tracheophyta</taxon>
        <taxon>Spermatophyta</taxon>
        <taxon>Magnoliopsida</taxon>
        <taxon>eudicotyledons</taxon>
        <taxon>Gunneridae</taxon>
        <taxon>Pentapetalae</taxon>
        <taxon>asterids</taxon>
        <taxon>campanulids</taxon>
        <taxon>Asterales</taxon>
        <taxon>Asteraceae</taxon>
        <taxon>Asteroideae</taxon>
        <taxon>Anthemideae</taxon>
        <taxon>Anthemidinae</taxon>
        <taxon>Tanacetum</taxon>
    </lineage>
</organism>
<dbReference type="GO" id="GO:0003676">
    <property type="term" value="F:nucleic acid binding"/>
    <property type="evidence" value="ECO:0007669"/>
    <property type="project" value="InterPro"/>
</dbReference>
<accession>A0A6L2L5L6</accession>
<dbReference type="GO" id="GO:0004519">
    <property type="term" value="F:endonuclease activity"/>
    <property type="evidence" value="ECO:0007669"/>
    <property type="project" value="UniProtKB-KW"/>
</dbReference>
<keyword evidence="11" id="KW-0862">Zinc</keyword>
<dbReference type="InterPro" id="IPR001878">
    <property type="entry name" value="Znf_CCHC"/>
</dbReference>
<keyword evidence="3" id="KW-0255">Endonuclease</keyword>
<evidence type="ECO:0000256" key="6">
    <source>
        <dbReference type="ARBA" id="ARBA00022908"/>
    </source>
</evidence>
<dbReference type="Pfam" id="PF00098">
    <property type="entry name" value="zf-CCHC"/>
    <property type="match status" value="1"/>
</dbReference>
<evidence type="ECO:0000259" key="12">
    <source>
        <dbReference type="PROSITE" id="PS50158"/>
    </source>
</evidence>
<evidence type="ECO:0000256" key="1">
    <source>
        <dbReference type="ARBA" id="ARBA00022722"/>
    </source>
</evidence>
<dbReference type="AlphaFoldDB" id="A0A6L2L5L6"/>
<dbReference type="InterPro" id="IPR036397">
    <property type="entry name" value="RNaseH_sf"/>
</dbReference>
<dbReference type="PANTHER" id="PTHR42648:SF11">
    <property type="entry name" value="TRANSPOSON TY4-P GAG-POL POLYPROTEIN"/>
    <property type="match status" value="1"/>
</dbReference>
<evidence type="ECO:0000256" key="2">
    <source>
        <dbReference type="ARBA" id="ARBA00022723"/>
    </source>
</evidence>
<dbReference type="Gene3D" id="3.30.420.10">
    <property type="entry name" value="Ribonuclease H-like superfamily/Ribonuclease H"/>
    <property type="match status" value="1"/>
</dbReference>
<dbReference type="InterPro" id="IPR012337">
    <property type="entry name" value="RNaseH-like_sf"/>
</dbReference>
<evidence type="ECO:0000256" key="8">
    <source>
        <dbReference type="ARBA" id="ARBA00022932"/>
    </source>
</evidence>
<keyword evidence="10" id="KW-0511">Multifunctional enzyme</keyword>
<evidence type="ECO:0000256" key="3">
    <source>
        <dbReference type="ARBA" id="ARBA00022759"/>
    </source>
</evidence>
<dbReference type="SUPFAM" id="SSF57756">
    <property type="entry name" value="Retrovirus zinc finger-like domains"/>
    <property type="match status" value="1"/>
</dbReference>
<evidence type="ECO:0000313" key="13">
    <source>
        <dbReference type="EMBL" id="GEU55992.1"/>
    </source>
</evidence>
<evidence type="ECO:0000256" key="9">
    <source>
        <dbReference type="ARBA" id="ARBA00023172"/>
    </source>
</evidence>
<dbReference type="InterPro" id="IPR039537">
    <property type="entry name" value="Retrotran_Ty1/copia-like"/>
</dbReference>
<dbReference type="Gene3D" id="4.10.60.10">
    <property type="entry name" value="Zinc finger, CCHC-type"/>
    <property type="match status" value="1"/>
</dbReference>
<keyword evidence="1" id="KW-0540">Nuclease</keyword>
<evidence type="ECO:0000256" key="4">
    <source>
        <dbReference type="ARBA" id="ARBA00022801"/>
    </source>
</evidence>